<keyword evidence="1 4" id="KW-0547">Nucleotide-binding</keyword>
<dbReference type="InterPro" id="IPR003135">
    <property type="entry name" value="ATP-grasp_carboxylate-amine"/>
</dbReference>
<feature type="binding site" evidence="4">
    <location>
        <position position="156"/>
    </location>
    <ligand>
        <name>ATP</name>
        <dbReference type="ChEBI" id="CHEBI:30616"/>
    </ligand>
</feature>
<dbReference type="SUPFAM" id="SSF56059">
    <property type="entry name" value="Glutathione synthetase ATP-binding domain-like"/>
    <property type="match status" value="1"/>
</dbReference>
<dbReference type="GO" id="GO:0005829">
    <property type="term" value="C:cytosol"/>
    <property type="evidence" value="ECO:0007669"/>
    <property type="project" value="TreeGrafter"/>
</dbReference>
<dbReference type="SUPFAM" id="SSF51246">
    <property type="entry name" value="Rudiment single hybrid motif"/>
    <property type="match status" value="1"/>
</dbReference>
<comment type="function">
    <text evidence="5">Catalyzes the ATP-dependent conversion of 5-aminoimidazole ribonucleotide (AIR) and HCO(3)- to N5-carboxyaminoimidazole ribonucleotide (N5-CAIR).</text>
</comment>
<dbReference type="UniPathway" id="UPA00074">
    <property type="reaction ID" value="UER00942"/>
</dbReference>
<accession>A0A2K9B0Z3</accession>
<keyword evidence="4 5" id="KW-0436">Ligase</keyword>
<dbReference type="NCBIfam" id="TIGR01161">
    <property type="entry name" value="purK"/>
    <property type="match status" value="1"/>
</dbReference>
<dbReference type="Pfam" id="PF17769">
    <property type="entry name" value="PurK_C"/>
    <property type="match status" value="1"/>
</dbReference>
<dbReference type="Pfam" id="PF02222">
    <property type="entry name" value="ATP-grasp"/>
    <property type="match status" value="1"/>
</dbReference>
<comment type="pathway">
    <text evidence="4 5">Purine metabolism; IMP biosynthesis via de novo pathway; 5-amino-1-(5-phospho-D-ribosyl)imidazole-4-carboxylate from 5-amino-1-(5-phospho-D-ribosyl)imidazole (N5-CAIR route): step 1/2.</text>
</comment>
<feature type="binding site" evidence="4">
    <location>
        <begin position="161"/>
        <end position="167"/>
    </location>
    <ligand>
        <name>ATP</name>
        <dbReference type="ChEBI" id="CHEBI:30616"/>
    </ligand>
</feature>
<dbReference type="InterPro" id="IPR005875">
    <property type="entry name" value="PurK"/>
</dbReference>
<dbReference type="Gene3D" id="3.30.470.20">
    <property type="entry name" value="ATP-grasp fold, B domain"/>
    <property type="match status" value="1"/>
</dbReference>
<dbReference type="GO" id="GO:0046872">
    <property type="term" value="F:metal ion binding"/>
    <property type="evidence" value="ECO:0007669"/>
    <property type="project" value="InterPro"/>
</dbReference>
<dbReference type="GO" id="GO:0006189">
    <property type="term" value="P:'de novo' IMP biosynthetic process"/>
    <property type="evidence" value="ECO:0007669"/>
    <property type="project" value="UniProtKB-UniRule"/>
</dbReference>
<comment type="function">
    <text evidence="4">Catalyzes the ATP-dependent conversion of 5-aminoimidazole ribonucleotide (AIR) and HCO(3)(-) to N5-carboxyaminoimidazole ribonucleotide (N5-CAIR).</text>
</comment>
<dbReference type="GO" id="GO:0004638">
    <property type="term" value="F:phosphoribosylaminoimidazole carboxylase activity"/>
    <property type="evidence" value="ECO:0007669"/>
    <property type="project" value="InterPro"/>
</dbReference>
<dbReference type="HAMAP" id="MF_01928">
    <property type="entry name" value="PurK"/>
    <property type="match status" value="1"/>
</dbReference>
<dbReference type="SUPFAM" id="SSF52440">
    <property type="entry name" value="PreATP-grasp domain"/>
    <property type="match status" value="1"/>
</dbReference>
<feature type="binding site" evidence="4">
    <location>
        <position position="116"/>
    </location>
    <ligand>
        <name>ATP</name>
        <dbReference type="ChEBI" id="CHEBI:30616"/>
    </ligand>
</feature>
<dbReference type="InterPro" id="IPR016185">
    <property type="entry name" value="PreATP-grasp_dom_sf"/>
</dbReference>
<dbReference type="InterPro" id="IPR040686">
    <property type="entry name" value="PurK_C"/>
</dbReference>
<dbReference type="InterPro" id="IPR011054">
    <property type="entry name" value="Rudment_hybrid_motif"/>
</dbReference>
<dbReference type="PROSITE" id="PS50975">
    <property type="entry name" value="ATP_GRASP"/>
    <property type="match status" value="1"/>
</dbReference>
<dbReference type="Pfam" id="PF22660">
    <property type="entry name" value="RS_preATP-grasp-like"/>
    <property type="match status" value="1"/>
</dbReference>
<proteinExistence type="inferred from homology"/>
<evidence type="ECO:0000256" key="3">
    <source>
        <dbReference type="ARBA" id="ARBA00022840"/>
    </source>
</evidence>
<evidence type="ECO:0000256" key="1">
    <source>
        <dbReference type="ARBA" id="ARBA00022741"/>
    </source>
</evidence>
<evidence type="ECO:0000313" key="7">
    <source>
        <dbReference type="Proteomes" id="UP000232693"/>
    </source>
</evidence>
<evidence type="ECO:0000256" key="2">
    <source>
        <dbReference type="ARBA" id="ARBA00022755"/>
    </source>
</evidence>
<dbReference type="GO" id="GO:0005524">
    <property type="term" value="F:ATP binding"/>
    <property type="evidence" value="ECO:0007669"/>
    <property type="project" value="UniProtKB-UniRule"/>
</dbReference>
<dbReference type="EMBL" id="CP025120">
    <property type="protein sequence ID" value="AUD79779.1"/>
    <property type="molecule type" value="Genomic_DNA"/>
</dbReference>
<dbReference type="RefSeq" id="WP_106647574.1">
    <property type="nucleotide sequence ID" value="NZ_BMGO01000001.1"/>
</dbReference>
<feature type="binding site" evidence="4">
    <location>
        <begin position="277"/>
        <end position="278"/>
    </location>
    <ligand>
        <name>ATP</name>
        <dbReference type="ChEBI" id="CHEBI:30616"/>
    </ligand>
</feature>
<comment type="catalytic activity">
    <reaction evidence="4 5">
        <text>5-amino-1-(5-phospho-beta-D-ribosyl)imidazole + hydrogencarbonate + ATP = 5-carboxyamino-1-(5-phospho-D-ribosyl)imidazole + ADP + phosphate + 2 H(+)</text>
        <dbReference type="Rhea" id="RHEA:19317"/>
        <dbReference type="ChEBI" id="CHEBI:15378"/>
        <dbReference type="ChEBI" id="CHEBI:17544"/>
        <dbReference type="ChEBI" id="CHEBI:30616"/>
        <dbReference type="ChEBI" id="CHEBI:43474"/>
        <dbReference type="ChEBI" id="CHEBI:58730"/>
        <dbReference type="ChEBI" id="CHEBI:137981"/>
        <dbReference type="ChEBI" id="CHEBI:456216"/>
        <dbReference type="EC" id="6.3.4.18"/>
    </reaction>
</comment>
<dbReference type="OrthoDB" id="9804625at2"/>
<keyword evidence="7" id="KW-1185">Reference proteome</keyword>
<protein>
    <recommendedName>
        <fullName evidence="4 5">N5-carboxyaminoimidazole ribonucleotide synthase</fullName>
        <shortName evidence="4 5">N5-CAIR synthase</shortName>
        <ecNumber evidence="4 5">6.3.4.18</ecNumber>
    </recommendedName>
    <alternativeName>
        <fullName evidence="4 5">5-(carboxyamino)imidazole ribonucleotide synthetase</fullName>
    </alternativeName>
</protein>
<evidence type="ECO:0000256" key="4">
    <source>
        <dbReference type="HAMAP-Rule" id="MF_01928"/>
    </source>
</evidence>
<keyword evidence="2 4" id="KW-0658">Purine biosynthesis</keyword>
<reference evidence="6 7" key="1">
    <citation type="submission" date="2017-12" db="EMBL/GenBank/DDBJ databases">
        <title>Kangiella profundi FT102 completed genome.</title>
        <authorList>
            <person name="Xu J."/>
            <person name="Wang J."/>
            <person name="Lu Y."/>
        </authorList>
    </citation>
    <scope>NUCLEOTIDE SEQUENCE [LARGE SCALE GENOMIC DNA]</scope>
    <source>
        <strain evidence="6 7">FT102</strain>
    </source>
</reference>
<dbReference type="InterPro" id="IPR011761">
    <property type="entry name" value="ATP-grasp"/>
</dbReference>
<dbReference type="KEGG" id="kpd:CW740_11195"/>
<dbReference type="InterPro" id="IPR013815">
    <property type="entry name" value="ATP_grasp_subdomain_1"/>
</dbReference>
<comment type="subunit">
    <text evidence="4 5">Homodimer.</text>
</comment>
<keyword evidence="3 4" id="KW-0067">ATP-binding</keyword>
<dbReference type="PANTHER" id="PTHR11609:SF5">
    <property type="entry name" value="PHOSPHORIBOSYLAMINOIMIDAZOLE CARBOXYLASE"/>
    <property type="match status" value="1"/>
</dbReference>
<feature type="binding site" evidence="4">
    <location>
        <position position="223"/>
    </location>
    <ligand>
        <name>ATP</name>
        <dbReference type="ChEBI" id="CHEBI:30616"/>
    </ligand>
</feature>
<sequence length="383" mass="42081">MSTTTGGRLVSSPEYKIAIVGAGQLARMMALAGIPMGFSFSFLCESTDDASPVNHLGHLVQTDYSKLPAEEIYQLLGKPDVITVEKEDLDTEFLKALTEFCPVHPNPDAVGVSQNRKSEKSFAESLGFKVAPWAATDSVEAMAKAGEKLGWPVIIKRCSTGYDGKGQWRVSSFEEAKPVVEKAGPDENLIAESMIAFDKEVSMIAARDRHGNVMHYSLTENVHKNGILHYSISPARNLSSNVIEQAQTIATAMLEKLDYIGVLTIEFFLKGEELLINEIAPRVHNSGHWTQIGCNTSQFLNHIRAISGQFVAPAPNKGYSAMVNLLGETPSEQQMRDSELQVHWYNKSVKPGRKVGHININDTELSKVESKLKQTLEAIYGDS</sequence>
<feature type="binding site" evidence="4">
    <location>
        <begin position="192"/>
        <end position="195"/>
    </location>
    <ligand>
        <name>ATP</name>
        <dbReference type="ChEBI" id="CHEBI:30616"/>
    </ligand>
</feature>
<evidence type="ECO:0000256" key="5">
    <source>
        <dbReference type="RuleBase" id="RU361200"/>
    </source>
</evidence>
<dbReference type="InterPro" id="IPR054350">
    <property type="entry name" value="PurT/PurK_preATP-grasp"/>
</dbReference>
<dbReference type="Proteomes" id="UP000232693">
    <property type="component" value="Chromosome"/>
</dbReference>
<dbReference type="AlphaFoldDB" id="A0A2K9B0Z3"/>
<dbReference type="NCBIfam" id="NF004679">
    <property type="entry name" value="PRK06019.1-5"/>
    <property type="match status" value="1"/>
</dbReference>
<feature type="binding site" evidence="4">
    <location>
        <position position="200"/>
    </location>
    <ligand>
        <name>ATP</name>
        <dbReference type="ChEBI" id="CHEBI:30616"/>
    </ligand>
</feature>
<organism evidence="6 7">
    <name type="scientific">Kangiella profundi</name>
    <dbReference type="NCBI Taxonomy" id="1561924"/>
    <lineage>
        <taxon>Bacteria</taxon>
        <taxon>Pseudomonadati</taxon>
        <taxon>Pseudomonadota</taxon>
        <taxon>Gammaproteobacteria</taxon>
        <taxon>Kangiellales</taxon>
        <taxon>Kangiellaceae</taxon>
        <taxon>Kangiella</taxon>
    </lineage>
</organism>
<name>A0A2K9B0Z3_9GAMM</name>
<dbReference type="Gene3D" id="3.40.50.20">
    <property type="match status" value="1"/>
</dbReference>
<dbReference type="GO" id="GO:0034028">
    <property type="term" value="F:5-(carboxyamino)imidazole ribonucleotide synthase activity"/>
    <property type="evidence" value="ECO:0007669"/>
    <property type="project" value="UniProtKB-UniRule"/>
</dbReference>
<dbReference type="PANTHER" id="PTHR11609">
    <property type="entry name" value="PURINE BIOSYNTHESIS PROTEIN 6/7, PUR6/7"/>
    <property type="match status" value="1"/>
</dbReference>
<comment type="similarity">
    <text evidence="4 5">Belongs to the PurK/PurT family.</text>
</comment>
<gene>
    <name evidence="4 5" type="primary">purK</name>
    <name evidence="6" type="ORF">CW740_11195</name>
</gene>
<dbReference type="Gene3D" id="3.30.1490.20">
    <property type="entry name" value="ATP-grasp fold, A domain"/>
    <property type="match status" value="1"/>
</dbReference>
<dbReference type="EC" id="6.3.4.18" evidence="4 5"/>
<evidence type="ECO:0000313" key="6">
    <source>
        <dbReference type="EMBL" id="AUD79779.1"/>
    </source>
</evidence>